<evidence type="ECO:0000313" key="3">
    <source>
        <dbReference type="EMBL" id="TDR56718.1"/>
    </source>
</evidence>
<evidence type="ECO:0000313" key="4">
    <source>
        <dbReference type="Proteomes" id="UP000295212"/>
    </source>
</evidence>
<accession>A0A4R6ZVK9</accession>
<feature type="region of interest" description="Disordered" evidence="1">
    <location>
        <begin position="38"/>
        <end position="75"/>
    </location>
</feature>
<dbReference type="OrthoDB" id="6172588at2"/>
<evidence type="ECO:0000256" key="1">
    <source>
        <dbReference type="SAM" id="MobiDB-lite"/>
    </source>
</evidence>
<feature type="compositionally biased region" description="Polar residues" evidence="1">
    <location>
        <begin position="40"/>
        <end position="58"/>
    </location>
</feature>
<reference evidence="3 4" key="1">
    <citation type="submission" date="2019-03" db="EMBL/GenBank/DDBJ databases">
        <title>Genomic Encyclopedia of Type Strains, Phase III (KMG-III): the genomes of soil and plant-associated and newly described type strains.</title>
        <authorList>
            <person name="Whitman W."/>
        </authorList>
    </citation>
    <scope>NUCLEOTIDE SEQUENCE [LARGE SCALE GENOMIC DNA]</scope>
    <source>
        <strain evidence="3 4">CECT 5797</strain>
    </source>
</reference>
<evidence type="ECO:0000256" key="2">
    <source>
        <dbReference type="SAM" id="SignalP"/>
    </source>
</evidence>
<dbReference type="EMBL" id="SNZJ01000003">
    <property type="protein sequence ID" value="TDR56718.1"/>
    <property type="molecule type" value="Genomic_DNA"/>
</dbReference>
<protein>
    <recommendedName>
        <fullName evidence="5">Secreted protein</fullName>
    </recommendedName>
</protein>
<feature type="signal peptide" evidence="2">
    <location>
        <begin position="1"/>
        <end position="22"/>
    </location>
</feature>
<dbReference type="AlphaFoldDB" id="A0A4R6ZVK9"/>
<gene>
    <name evidence="3" type="ORF">DFP85_103237</name>
</gene>
<dbReference type="RefSeq" id="WP_133635018.1">
    <property type="nucleotide sequence ID" value="NZ_SNZJ01000003.1"/>
</dbReference>
<organism evidence="3 4">
    <name type="scientific">Halomonas ventosae</name>
    <dbReference type="NCBI Taxonomy" id="229007"/>
    <lineage>
        <taxon>Bacteria</taxon>
        <taxon>Pseudomonadati</taxon>
        <taxon>Pseudomonadota</taxon>
        <taxon>Gammaproteobacteria</taxon>
        <taxon>Oceanospirillales</taxon>
        <taxon>Halomonadaceae</taxon>
        <taxon>Halomonas</taxon>
    </lineage>
</organism>
<dbReference type="Proteomes" id="UP000295212">
    <property type="component" value="Unassembled WGS sequence"/>
</dbReference>
<comment type="caution">
    <text evidence="3">The sequence shown here is derived from an EMBL/GenBank/DDBJ whole genome shotgun (WGS) entry which is preliminary data.</text>
</comment>
<keyword evidence="2" id="KW-0732">Signal</keyword>
<feature type="chain" id="PRO_5020827453" description="Secreted protein" evidence="2">
    <location>
        <begin position="23"/>
        <end position="75"/>
    </location>
</feature>
<sequence>MKLMAFSSALIIALLSIPPVMAADSVYLEERMKRLDEKANTSTVVPTTMQQKMGTRTTGARAEPVSVMSPEPWWH</sequence>
<name>A0A4R6ZVK9_9GAMM</name>
<evidence type="ECO:0008006" key="5">
    <source>
        <dbReference type="Google" id="ProtNLM"/>
    </source>
</evidence>
<proteinExistence type="predicted"/>